<reference evidence="2" key="1">
    <citation type="submission" date="2022-11" db="UniProtKB">
        <authorList>
            <consortium name="WormBaseParasite"/>
        </authorList>
    </citation>
    <scope>IDENTIFICATION</scope>
</reference>
<name>A0A915A4V0_PARUN</name>
<protein>
    <submittedName>
        <fullName evidence="2">Uncharacterized protein</fullName>
    </submittedName>
</protein>
<dbReference type="AlphaFoldDB" id="A0A915A4V0"/>
<organism evidence="1 2">
    <name type="scientific">Parascaris univalens</name>
    <name type="common">Nematode worm</name>
    <dbReference type="NCBI Taxonomy" id="6257"/>
    <lineage>
        <taxon>Eukaryota</taxon>
        <taxon>Metazoa</taxon>
        <taxon>Ecdysozoa</taxon>
        <taxon>Nematoda</taxon>
        <taxon>Chromadorea</taxon>
        <taxon>Rhabditida</taxon>
        <taxon>Spirurina</taxon>
        <taxon>Ascaridomorpha</taxon>
        <taxon>Ascaridoidea</taxon>
        <taxon>Ascarididae</taxon>
        <taxon>Parascaris</taxon>
    </lineage>
</organism>
<accession>A0A915A4V0</accession>
<proteinExistence type="predicted"/>
<dbReference type="Proteomes" id="UP000887569">
    <property type="component" value="Unplaced"/>
</dbReference>
<dbReference type="WBParaSite" id="PgR001X_g090_t03">
    <property type="protein sequence ID" value="PgR001X_g090_t03"/>
    <property type="gene ID" value="PgR001X_g090"/>
</dbReference>
<sequence length="38" mass="4137">MGSITVGSRYCISRTIRKTSCMAPQEMSSVLHTSVQSC</sequence>
<evidence type="ECO:0000313" key="2">
    <source>
        <dbReference type="WBParaSite" id="PgR001X_g090_t03"/>
    </source>
</evidence>
<keyword evidence="1" id="KW-1185">Reference proteome</keyword>
<evidence type="ECO:0000313" key="1">
    <source>
        <dbReference type="Proteomes" id="UP000887569"/>
    </source>
</evidence>